<dbReference type="RefSeq" id="WP_223019732.1">
    <property type="nucleotide sequence ID" value="NZ_CP078143.1"/>
</dbReference>
<keyword evidence="2" id="KW-1185">Reference proteome</keyword>
<organism evidence="1 2">
    <name type="scientific">Nitratireductor kimnyeongensis</name>
    <dbReference type="NCBI Taxonomy" id="430679"/>
    <lineage>
        <taxon>Bacteria</taxon>
        <taxon>Pseudomonadati</taxon>
        <taxon>Pseudomonadota</taxon>
        <taxon>Alphaproteobacteria</taxon>
        <taxon>Hyphomicrobiales</taxon>
        <taxon>Phyllobacteriaceae</taxon>
        <taxon>Nitratireductor</taxon>
    </lineage>
</organism>
<proteinExistence type="predicted"/>
<reference evidence="2" key="1">
    <citation type="journal article" date="2019" name="Int. J. Syst. Evol. Microbiol.">
        <title>The Global Catalogue of Microorganisms (GCM) 10K type strain sequencing project: providing services to taxonomists for standard genome sequencing and annotation.</title>
        <authorList>
            <consortium name="The Broad Institute Genomics Platform"/>
            <consortium name="The Broad Institute Genome Sequencing Center for Infectious Disease"/>
            <person name="Wu L."/>
            <person name="Ma J."/>
        </authorList>
    </citation>
    <scope>NUCLEOTIDE SEQUENCE [LARGE SCALE GENOMIC DNA]</scope>
    <source>
        <strain evidence="2">JCM 3366</strain>
    </source>
</reference>
<name>A0ABW0T514_9HYPH</name>
<dbReference type="EMBL" id="JBHSNB010000001">
    <property type="protein sequence ID" value="MFC5584476.1"/>
    <property type="molecule type" value="Genomic_DNA"/>
</dbReference>
<protein>
    <submittedName>
        <fullName evidence="1">Uncharacterized protein</fullName>
    </submittedName>
</protein>
<accession>A0ABW0T514</accession>
<evidence type="ECO:0000313" key="2">
    <source>
        <dbReference type="Proteomes" id="UP001596107"/>
    </source>
</evidence>
<dbReference type="Proteomes" id="UP001596107">
    <property type="component" value="Unassembled WGS sequence"/>
</dbReference>
<gene>
    <name evidence="1" type="ORF">ACFPOD_05090</name>
</gene>
<sequence length="320" mass="35841">MAKFKVGDKVRFTDKCCRSWWFGPHTAHKEGVISGLNGLGTYEYQVCVDVEQRVGNVDDEHIELIVPSFKVGDRVVPSDKAGTDLIDHWNEYWSEFGEYEGAFFVTEINSRGDIKYSSKPGGDGPHFIPADWMTPAPLKLEAGKYYRTRNGKRVGPLMKGWAPHLFGSQGYSLTSEWYSDGRRNSGWETDLDIVAEWPSDSDDTNNGVWRSAGFFLDAPESTTNCIVALIENGQPKPATHPYVHPSRNKAETEAGRLARKHKGREFGVYELVVTKQEQAKHEWQRLALDGQTIDAIKKLREIAGMSLRAAKAAVTDCRAA</sequence>
<comment type="caution">
    <text evidence="1">The sequence shown here is derived from an EMBL/GenBank/DDBJ whole genome shotgun (WGS) entry which is preliminary data.</text>
</comment>
<evidence type="ECO:0000313" key="1">
    <source>
        <dbReference type="EMBL" id="MFC5584476.1"/>
    </source>
</evidence>